<feature type="compositionally biased region" description="Low complexity" evidence="1">
    <location>
        <begin position="161"/>
        <end position="175"/>
    </location>
</feature>
<organism evidence="2 3">
    <name type="scientific">Kluyveromyces lactis (strain ATCC 8585 / CBS 2359 / DSM 70799 / NBRC 1267 / NRRL Y-1140 / WM37)</name>
    <name type="common">Yeast</name>
    <name type="synonym">Candida sphaerica</name>
    <dbReference type="NCBI Taxonomy" id="284590"/>
    <lineage>
        <taxon>Eukaryota</taxon>
        <taxon>Fungi</taxon>
        <taxon>Dikarya</taxon>
        <taxon>Ascomycota</taxon>
        <taxon>Saccharomycotina</taxon>
        <taxon>Saccharomycetes</taxon>
        <taxon>Saccharomycetales</taxon>
        <taxon>Saccharomycetaceae</taxon>
        <taxon>Kluyveromyces</taxon>
    </lineage>
</organism>
<dbReference type="KEGG" id="kla:KLLA0_D03256g"/>
<dbReference type="PaxDb" id="284590-Q6CS78"/>
<accession>Q6CS78</accession>
<feature type="region of interest" description="Disordered" evidence="1">
    <location>
        <begin position="330"/>
        <end position="384"/>
    </location>
</feature>
<feature type="compositionally biased region" description="Low complexity" evidence="1">
    <location>
        <begin position="57"/>
        <end position="67"/>
    </location>
</feature>
<feature type="region of interest" description="Disordered" evidence="1">
    <location>
        <begin position="145"/>
        <end position="178"/>
    </location>
</feature>
<dbReference type="AlphaFoldDB" id="Q6CS78"/>
<feature type="compositionally biased region" description="Low complexity" evidence="1">
    <location>
        <begin position="746"/>
        <end position="764"/>
    </location>
</feature>
<feature type="compositionally biased region" description="Basic residues" evidence="1">
    <location>
        <begin position="342"/>
        <end position="367"/>
    </location>
</feature>
<dbReference type="FunCoup" id="Q6CS78">
    <property type="interactions" value="1204"/>
</dbReference>
<keyword evidence="3" id="KW-1185">Reference proteome</keyword>
<feature type="region of interest" description="Disordered" evidence="1">
    <location>
        <begin position="723"/>
        <end position="766"/>
    </location>
</feature>
<dbReference type="STRING" id="284590.Q6CS78"/>
<evidence type="ECO:0000256" key="1">
    <source>
        <dbReference type="SAM" id="MobiDB-lite"/>
    </source>
</evidence>
<evidence type="ECO:0000313" key="2">
    <source>
        <dbReference type="EMBL" id="CAH00307.1"/>
    </source>
</evidence>
<reference evidence="2 3" key="1">
    <citation type="journal article" date="2004" name="Nature">
        <title>Genome evolution in yeasts.</title>
        <authorList>
            <consortium name="Genolevures"/>
            <person name="Dujon B."/>
            <person name="Sherman D."/>
            <person name="Fischer G."/>
            <person name="Durrens P."/>
            <person name="Casaregola S."/>
            <person name="Lafontaine I."/>
            <person name="de Montigny J."/>
            <person name="Marck C."/>
            <person name="Neuveglise C."/>
            <person name="Talla E."/>
            <person name="Goffard N."/>
            <person name="Frangeul L."/>
            <person name="Aigle M."/>
            <person name="Anthouard V."/>
            <person name="Babour A."/>
            <person name="Barbe V."/>
            <person name="Barnay S."/>
            <person name="Blanchin S."/>
            <person name="Beckerich J.M."/>
            <person name="Beyne E."/>
            <person name="Bleykasten C."/>
            <person name="Boisrame A."/>
            <person name="Boyer J."/>
            <person name="Cattolico L."/>
            <person name="Confanioleri F."/>
            <person name="de Daruvar A."/>
            <person name="Despons L."/>
            <person name="Fabre E."/>
            <person name="Fairhead C."/>
            <person name="Ferry-Dumazet H."/>
            <person name="Groppi A."/>
            <person name="Hantraye F."/>
            <person name="Hennequin C."/>
            <person name="Jauniaux N."/>
            <person name="Joyet P."/>
            <person name="Kachouri R."/>
            <person name="Kerrest A."/>
            <person name="Koszul R."/>
            <person name="Lemaire M."/>
            <person name="Lesur I."/>
            <person name="Ma L."/>
            <person name="Muller H."/>
            <person name="Nicaud J.M."/>
            <person name="Nikolski M."/>
            <person name="Oztas S."/>
            <person name="Ozier-Kalogeropoulos O."/>
            <person name="Pellenz S."/>
            <person name="Potier S."/>
            <person name="Richard G.F."/>
            <person name="Straub M.L."/>
            <person name="Suleau A."/>
            <person name="Swennene D."/>
            <person name="Tekaia F."/>
            <person name="Wesolowski-Louvel M."/>
            <person name="Westhof E."/>
            <person name="Wirth B."/>
            <person name="Zeniou-Meyer M."/>
            <person name="Zivanovic I."/>
            <person name="Bolotin-Fukuhara M."/>
            <person name="Thierry A."/>
            <person name="Bouchier C."/>
            <person name="Caudron B."/>
            <person name="Scarpelli C."/>
            <person name="Gaillardin C."/>
            <person name="Weissenbach J."/>
            <person name="Wincker P."/>
            <person name="Souciet J.L."/>
        </authorList>
    </citation>
    <scope>NUCLEOTIDE SEQUENCE [LARGE SCALE GENOMIC DNA]</scope>
    <source>
        <strain evidence="3">ATCC 8585 / CBS 2359 / DSM 70799 / NBRC 1267 / NRRL Y-1140 / WM37</strain>
    </source>
</reference>
<dbReference type="GO" id="GO:0045944">
    <property type="term" value="P:positive regulation of transcription by RNA polymerase II"/>
    <property type="evidence" value="ECO:0007669"/>
    <property type="project" value="InterPro"/>
</dbReference>
<feature type="compositionally biased region" description="Polar residues" evidence="1">
    <location>
        <begin position="371"/>
        <end position="384"/>
    </location>
</feature>
<feature type="compositionally biased region" description="Polar residues" evidence="1">
    <location>
        <begin position="802"/>
        <end position="811"/>
    </location>
</feature>
<feature type="region of interest" description="Disordered" evidence="1">
    <location>
        <begin position="194"/>
        <end position="221"/>
    </location>
</feature>
<dbReference type="EMBL" id="CR382124">
    <property type="protein sequence ID" value="CAH00307.1"/>
    <property type="molecule type" value="Genomic_DNA"/>
</dbReference>
<dbReference type="InParanoid" id="Q6CS78"/>
<dbReference type="GO" id="GO:0000981">
    <property type="term" value="F:DNA-binding transcription factor activity, RNA polymerase II-specific"/>
    <property type="evidence" value="ECO:0007669"/>
    <property type="project" value="InterPro"/>
</dbReference>
<dbReference type="RefSeq" id="XP_453211.1">
    <property type="nucleotide sequence ID" value="XM_453211.1"/>
</dbReference>
<dbReference type="InterPro" id="IPR014842">
    <property type="entry name" value="AFT"/>
</dbReference>
<evidence type="ECO:0000313" key="3">
    <source>
        <dbReference type="Proteomes" id="UP000000598"/>
    </source>
</evidence>
<dbReference type="GeneID" id="2892710"/>
<dbReference type="Proteomes" id="UP000000598">
    <property type="component" value="Chromosome D"/>
</dbReference>
<dbReference type="GO" id="GO:0010106">
    <property type="term" value="P:cellular response to iron ion starvation"/>
    <property type="evidence" value="ECO:0007669"/>
    <property type="project" value="InterPro"/>
</dbReference>
<name>Q6CS78_KLULA</name>
<sequence length="823" mass="91730">MKHELQTPIEGVDPLDPLHNPDLWQPSPSFDNMMASPKTSPIGSGLSHTPAAHHVGSNLSSSNNSEVSYNNALSENAIEALRRQQDQNKLIHLDPIPDFKDKSEVKPWLQKIFYPQGIEIVIERSDSMKIVFKCKAVKKNRNTSSISGCGHSHGVGSDSCNTNGKNSTKGNGSNDNKCRKKGIGKGFAECDGLETETENGNNSNSTVGGGNGSNDTDKKKRAIGPYNSCPFRVRATFSLKRKKWNIVVVNNVHTHPLKFNPDSEDYKKFKNALKESGDLETVKKFDELEYRTRFNLPIDLSPIPCDCGLTQEIQSFNIVLPTTNIIVPGSRNTSMDANTVTKPKKTGKKAVKSKTTKQLRRKSTKKKLQQDIESNSANTSRTATPLSTVQNSLNLQFDSQSNVSVAPSVTSNLNSNLALTPQENIYSTDFLPNTASSQQMDSPNFSNFNSNYFNVQNEIDFTEFFSKPLPHFKNNRHDVVTGQGMIPLTFSQKHQTSSQSAQHTPHQNINSNLMYHNAGSASSTHSSPNMSIMTSVKTPITTATPSTNSHNMNAISSVPLYSSNLAKEPIQDFIDMNQIFGTSTNNNDHSNANTSSVNTNNNHLHQQHNTSHANAMIPSHSLNFQHSNLSPVNQNISAVCEINNFDVCANDPQCGGPLIGTATGIHGLNIDRSNMEIANGISQSNDATGYMDPLHTKPDYDAQSQEYISNVLNSDFNELRLSQSQHNQGEQHHQQHMQQQRRHQHQMQNQQQQQMQQQQQQQQLHDQHNPLHEILPLKEEEIEELVANSEYNYHLQFNNDLDQPQQATHNPQMLWDEPHGFFQ</sequence>
<feature type="region of interest" description="Disordered" evidence="1">
    <location>
        <begin position="1"/>
        <end position="22"/>
    </location>
</feature>
<feature type="region of interest" description="Disordered" evidence="1">
    <location>
        <begin position="34"/>
        <end position="67"/>
    </location>
</feature>
<proteinExistence type="predicted"/>
<gene>
    <name evidence="2" type="ORF">KLLA0_D03256g</name>
</gene>
<dbReference type="HOGENOM" id="CLU_343899_0_0_1"/>
<protein>
    <submittedName>
        <fullName evidence="2">KLLA0D03256p</fullName>
    </submittedName>
</protein>
<dbReference type="Pfam" id="PF08731">
    <property type="entry name" value="AFT"/>
    <property type="match status" value="1"/>
</dbReference>
<dbReference type="eggNOG" id="KOG4818">
    <property type="taxonomic scope" value="Eukaryota"/>
</dbReference>
<feature type="region of interest" description="Disordered" evidence="1">
    <location>
        <begin position="802"/>
        <end position="823"/>
    </location>
</feature>